<dbReference type="Proteomes" id="UP001291623">
    <property type="component" value="Unassembled WGS sequence"/>
</dbReference>
<sequence>MTRFIITILTKFRFLIITLLIQDGYHFNPGDLEVTYEERDDSSEDVDYVYESSIPSEDFESFQSEDLSSDDQGNGIDISLIDVDVATTYEDVINSGHLSLRGRGRGRGRGEVTTGVVRAILLEEGTLNKTPSLLRI</sequence>
<feature type="signal peptide" evidence="1">
    <location>
        <begin position="1"/>
        <end position="26"/>
    </location>
</feature>
<comment type="caution">
    <text evidence="2">The sequence shown here is derived from an EMBL/GenBank/DDBJ whole genome shotgun (WGS) entry which is preliminary data.</text>
</comment>
<reference evidence="2" key="1">
    <citation type="submission" date="2023-12" db="EMBL/GenBank/DDBJ databases">
        <title>Genome assembly of Anisodus tanguticus.</title>
        <authorList>
            <person name="Wang Y.-J."/>
        </authorList>
    </citation>
    <scope>NUCLEOTIDE SEQUENCE</scope>
    <source>
        <strain evidence="2">KB-2021</strain>
        <tissue evidence="2">Leaf</tissue>
    </source>
</reference>
<evidence type="ECO:0000313" key="3">
    <source>
        <dbReference type="Proteomes" id="UP001291623"/>
    </source>
</evidence>
<evidence type="ECO:0000313" key="2">
    <source>
        <dbReference type="EMBL" id="KAK4367872.1"/>
    </source>
</evidence>
<organism evidence="2 3">
    <name type="scientific">Anisodus tanguticus</name>
    <dbReference type="NCBI Taxonomy" id="243964"/>
    <lineage>
        <taxon>Eukaryota</taxon>
        <taxon>Viridiplantae</taxon>
        <taxon>Streptophyta</taxon>
        <taxon>Embryophyta</taxon>
        <taxon>Tracheophyta</taxon>
        <taxon>Spermatophyta</taxon>
        <taxon>Magnoliopsida</taxon>
        <taxon>eudicotyledons</taxon>
        <taxon>Gunneridae</taxon>
        <taxon>Pentapetalae</taxon>
        <taxon>asterids</taxon>
        <taxon>lamiids</taxon>
        <taxon>Solanales</taxon>
        <taxon>Solanaceae</taxon>
        <taxon>Solanoideae</taxon>
        <taxon>Hyoscyameae</taxon>
        <taxon>Anisodus</taxon>
    </lineage>
</organism>
<protein>
    <submittedName>
        <fullName evidence="2">Uncharacterized protein</fullName>
    </submittedName>
</protein>
<proteinExistence type="predicted"/>
<gene>
    <name evidence="2" type="ORF">RND71_011664</name>
</gene>
<dbReference type="EMBL" id="JAVYJV010000006">
    <property type="protein sequence ID" value="KAK4367872.1"/>
    <property type="molecule type" value="Genomic_DNA"/>
</dbReference>
<name>A0AAE1SDW9_9SOLA</name>
<keyword evidence="1" id="KW-0732">Signal</keyword>
<keyword evidence="3" id="KW-1185">Reference proteome</keyword>
<accession>A0AAE1SDW9</accession>
<evidence type="ECO:0000256" key="1">
    <source>
        <dbReference type="SAM" id="SignalP"/>
    </source>
</evidence>
<feature type="chain" id="PRO_5041956658" evidence="1">
    <location>
        <begin position="27"/>
        <end position="136"/>
    </location>
</feature>
<dbReference type="AlphaFoldDB" id="A0AAE1SDW9"/>